<dbReference type="OrthoDB" id="9773308at2"/>
<name>A0A7C8LUP2_9FIRM</name>
<dbReference type="CDD" id="cd01107">
    <property type="entry name" value="HTH_BmrR"/>
    <property type="match status" value="1"/>
</dbReference>
<dbReference type="GO" id="GO:0003700">
    <property type="term" value="F:DNA-binding transcription factor activity"/>
    <property type="evidence" value="ECO:0007669"/>
    <property type="project" value="InterPro"/>
</dbReference>
<reference evidence="3 4" key="1">
    <citation type="submission" date="2019-12" db="EMBL/GenBank/DDBJ databases">
        <title>Defluviitalea raffinosedens, isolated from a biogas fermenter, genome sequencing and characterization.</title>
        <authorList>
            <person name="Rettenmaier R."/>
            <person name="Schneider M."/>
            <person name="Neuhaus K."/>
            <person name="Liebl W."/>
            <person name="Zverlov V."/>
        </authorList>
    </citation>
    <scope>NUCLEOTIDE SEQUENCE [LARGE SCALE GENOMIC DNA]</scope>
    <source>
        <strain evidence="3 4">249c-K6</strain>
    </source>
</reference>
<dbReference type="SMART" id="SM00422">
    <property type="entry name" value="HTH_MERR"/>
    <property type="match status" value="1"/>
</dbReference>
<dbReference type="SUPFAM" id="SSF46955">
    <property type="entry name" value="Putative DNA-binding domain"/>
    <property type="match status" value="1"/>
</dbReference>
<dbReference type="InterPro" id="IPR047057">
    <property type="entry name" value="MerR_fam"/>
</dbReference>
<dbReference type="InterPro" id="IPR000551">
    <property type="entry name" value="MerR-type_HTH_dom"/>
</dbReference>
<evidence type="ECO:0000256" key="1">
    <source>
        <dbReference type="ARBA" id="ARBA00023125"/>
    </source>
</evidence>
<organism evidence="3 4">
    <name type="scientific">Defluviitalea raffinosedens</name>
    <dbReference type="NCBI Taxonomy" id="1450156"/>
    <lineage>
        <taxon>Bacteria</taxon>
        <taxon>Bacillati</taxon>
        <taxon>Bacillota</taxon>
        <taxon>Clostridia</taxon>
        <taxon>Lachnospirales</taxon>
        <taxon>Defluviitaleaceae</taxon>
        <taxon>Defluviitalea</taxon>
    </lineage>
</organism>
<dbReference type="SMART" id="SM00871">
    <property type="entry name" value="AraC_E_bind"/>
    <property type="match status" value="1"/>
</dbReference>
<dbReference type="InterPro" id="IPR029442">
    <property type="entry name" value="GyrI-like"/>
</dbReference>
<dbReference type="InterPro" id="IPR009061">
    <property type="entry name" value="DNA-bd_dom_put_sf"/>
</dbReference>
<dbReference type="SUPFAM" id="SSF55136">
    <property type="entry name" value="Probable bacterial effector-binding domain"/>
    <property type="match status" value="1"/>
</dbReference>
<protein>
    <submittedName>
        <fullName evidence="3">MerR family transcriptional regulator</fullName>
    </submittedName>
</protein>
<evidence type="ECO:0000313" key="3">
    <source>
        <dbReference type="EMBL" id="KAE9637026.1"/>
    </source>
</evidence>
<proteinExistence type="predicted"/>
<dbReference type="GO" id="GO:0003677">
    <property type="term" value="F:DNA binding"/>
    <property type="evidence" value="ECO:0007669"/>
    <property type="project" value="UniProtKB-KW"/>
</dbReference>
<dbReference type="PROSITE" id="PS50937">
    <property type="entry name" value="HTH_MERR_2"/>
    <property type="match status" value="1"/>
</dbReference>
<dbReference type="AlphaFoldDB" id="A0A7C8LUP2"/>
<dbReference type="Pfam" id="PF13411">
    <property type="entry name" value="MerR_1"/>
    <property type="match status" value="1"/>
</dbReference>
<accession>A0A7C8LUP2</accession>
<evidence type="ECO:0000313" key="4">
    <source>
        <dbReference type="Proteomes" id="UP000483018"/>
    </source>
</evidence>
<keyword evidence="1" id="KW-0238">DNA-binding</keyword>
<dbReference type="Gene3D" id="3.20.80.10">
    <property type="entry name" value="Regulatory factor, effector binding domain"/>
    <property type="match status" value="1"/>
</dbReference>
<evidence type="ECO:0000259" key="2">
    <source>
        <dbReference type="PROSITE" id="PS50937"/>
    </source>
</evidence>
<dbReference type="InterPro" id="IPR010499">
    <property type="entry name" value="AraC_E-bd"/>
</dbReference>
<dbReference type="RefSeq" id="WP_158738943.1">
    <property type="nucleotide sequence ID" value="NZ_WSLF01000001.1"/>
</dbReference>
<gene>
    <name evidence="3" type="ORF">GND95_00925</name>
</gene>
<dbReference type="PANTHER" id="PTHR30204:SF97">
    <property type="entry name" value="MERR FAMILY REGULATORY PROTEIN"/>
    <property type="match status" value="1"/>
</dbReference>
<dbReference type="Gene3D" id="1.10.1660.10">
    <property type="match status" value="1"/>
</dbReference>
<keyword evidence="4" id="KW-1185">Reference proteome</keyword>
<dbReference type="PANTHER" id="PTHR30204">
    <property type="entry name" value="REDOX-CYCLING DRUG-SENSING TRANSCRIPTIONAL ACTIVATOR SOXR"/>
    <property type="match status" value="1"/>
</dbReference>
<dbReference type="InterPro" id="IPR011256">
    <property type="entry name" value="Reg_factor_effector_dom_sf"/>
</dbReference>
<feature type="domain" description="HTH merR-type" evidence="2">
    <location>
        <begin position="1"/>
        <end position="71"/>
    </location>
</feature>
<dbReference type="EMBL" id="WSLF01000001">
    <property type="protein sequence ID" value="KAE9637026.1"/>
    <property type="molecule type" value="Genomic_DNA"/>
</dbReference>
<dbReference type="Pfam" id="PF06445">
    <property type="entry name" value="GyrI-like"/>
    <property type="match status" value="1"/>
</dbReference>
<sequence>MYTIGEFSNIGKVSTKMLRHYDKIGLLKPNYVNPDNGYRFYTKDQVQIILLINKLKRYQFSLQEISNLIHNSNDNRTQLIKLLNEKVKNINAQIALYKFLLQDIEDEIKRLKNGGDIMPSKRNFEIKIDEQKVISVVSIRKTINMEEIGSVIGKAFQTIHENGLEPAAQVMTKYYDENFDPESADIEICIPVNKTIQNLTKDFGGFTYVHTTYVGPYSEIGEAYAYLTDWIKDNDYEIIQPPFEKYIKGAESGCSPKEFITEVCFPIRKK</sequence>
<comment type="caution">
    <text evidence="3">The sequence shown here is derived from an EMBL/GenBank/DDBJ whole genome shotgun (WGS) entry which is preliminary data.</text>
</comment>
<dbReference type="Proteomes" id="UP000483018">
    <property type="component" value="Unassembled WGS sequence"/>
</dbReference>